<proteinExistence type="predicted"/>
<dbReference type="SUPFAM" id="SSF52540">
    <property type="entry name" value="P-loop containing nucleoside triphosphate hydrolases"/>
    <property type="match status" value="1"/>
</dbReference>
<name>A4X0C1_CERS5</name>
<dbReference type="KEGG" id="rsq:Rsph17025_4235"/>
<geneLocation type="plasmid" evidence="2">
    <name>pRSPA02</name>
</geneLocation>
<organism evidence="2">
    <name type="scientific">Cereibacter sphaeroides (strain ATCC 17025 / ATH 2.4.3)</name>
    <name type="common">Rhodobacter sphaeroides</name>
    <dbReference type="NCBI Taxonomy" id="349102"/>
    <lineage>
        <taxon>Bacteria</taxon>
        <taxon>Pseudomonadati</taxon>
        <taxon>Pseudomonadota</taxon>
        <taxon>Alphaproteobacteria</taxon>
        <taxon>Rhodobacterales</taxon>
        <taxon>Paracoccaceae</taxon>
        <taxon>Cereibacter</taxon>
    </lineage>
</organism>
<dbReference type="AlphaFoldDB" id="A4X0C1"/>
<reference evidence="2" key="1">
    <citation type="submission" date="2007-04" db="EMBL/GenBank/DDBJ databases">
        <title>Complete sequence of plasmid pRSPA02 of Rhodobacter sphaeroides ATCC 17025.</title>
        <authorList>
            <consortium name="US DOE Joint Genome Institute"/>
            <person name="Copeland A."/>
            <person name="Lucas S."/>
            <person name="Lapidus A."/>
            <person name="Barry K."/>
            <person name="Detter J.C."/>
            <person name="Glavina del Rio T."/>
            <person name="Hammon N."/>
            <person name="Israni S."/>
            <person name="Dalin E."/>
            <person name="Tice H."/>
            <person name="Pitluck S."/>
            <person name="Chertkov O."/>
            <person name="Brettin T."/>
            <person name="Bruce D."/>
            <person name="Han C."/>
            <person name="Schmutz J."/>
            <person name="Larimer F."/>
            <person name="Land M."/>
            <person name="Hauser L."/>
            <person name="Kyrpides N."/>
            <person name="Kim E."/>
            <person name="Richardson P."/>
            <person name="Mackenzie C."/>
            <person name="Choudhary M."/>
            <person name="Donohue T.J."/>
            <person name="Kaplan S."/>
        </authorList>
    </citation>
    <scope>NUCLEOTIDE SEQUENCE [LARGE SCALE GENOMIC DNA]</scope>
    <source>
        <strain evidence="2">ATCC 17025</strain>
        <plasmid evidence="2">pRSPA02</plasmid>
    </source>
</reference>
<dbReference type="Pfam" id="PF05621">
    <property type="entry name" value="TniB"/>
    <property type="match status" value="1"/>
</dbReference>
<sequence length="292" mass="32329">MTEFPHLYPGAGRIAALSAEERILRIRADRWISYPRAEAALAKLETLMSFPERARMPNLLLVGESGMGKTMIIEKFTRDHAASFDDTTGRLNMPVVAVQMAPGPDETRFYRRILAAIGAPEPPRATLAVLESLALRLLTELRPHMLVIDEIHSLQAGTIREQARFLNMLRFLGNELRVPLVCVGTAQARNALRTDAQLVRRFEAFALPPWQEGTDFTGLMSTLIRSLPLRRESEIDDKALARMLKMTGGITSGVFSIMSQLAIAAIESGEERVLTRDVLGGDRLQAALGEPV</sequence>
<dbReference type="PANTHER" id="PTHR35894:SF5">
    <property type="entry name" value="MU-LIKE PROPHAGE FLUMU DNA TRANSPOSITION PROTEIN B"/>
    <property type="match status" value="1"/>
</dbReference>
<dbReference type="EMBL" id="CP000663">
    <property type="protein sequence ID" value="ABP73085.1"/>
    <property type="molecule type" value="Genomic_DNA"/>
</dbReference>
<evidence type="ECO:0000313" key="2">
    <source>
        <dbReference type="EMBL" id="ABP73085.1"/>
    </source>
</evidence>
<dbReference type="InterPro" id="IPR052026">
    <property type="entry name" value="ExeA_AAA_ATPase_DNA-bind"/>
</dbReference>
<dbReference type="InterPro" id="IPR008868">
    <property type="entry name" value="TniB"/>
</dbReference>
<evidence type="ECO:0000259" key="1">
    <source>
        <dbReference type="SMART" id="SM00382"/>
    </source>
</evidence>
<dbReference type="SMART" id="SM00382">
    <property type="entry name" value="AAA"/>
    <property type="match status" value="1"/>
</dbReference>
<accession>A4X0C1</accession>
<dbReference type="HOGENOM" id="CLU_067529_2_0_5"/>
<dbReference type="Gene3D" id="3.40.50.300">
    <property type="entry name" value="P-loop containing nucleotide triphosphate hydrolases"/>
    <property type="match status" value="1"/>
</dbReference>
<gene>
    <name evidence="2" type="ordered locus">Rsph17025_4235</name>
</gene>
<feature type="domain" description="AAA+ ATPase" evidence="1">
    <location>
        <begin position="55"/>
        <end position="203"/>
    </location>
</feature>
<dbReference type="PANTHER" id="PTHR35894">
    <property type="entry name" value="GENERAL SECRETION PATHWAY PROTEIN A-RELATED"/>
    <property type="match status" value="1"/>
</dbReference>
<dbReference type="CDD" id="cd00009">
    <property type="entry name" value="AAA"/>
    <property type="match status" value="1"/>
</dbReference>
<dbReference type="BioCyc" id="RSPH349102:G1G8M-4371-MONOMER"/>
<dbReference type="InterPro" id="IPR027417">
    <property type="entry name" value="P-loop_NTPase"/>
</dbReference>
<dbReference type="InterPro" id="IPR003593">
    <property type="entry name" value="AAA+_ATPase"/>
</dbReference>
<protein>
    <recommendedName>
        <fullName evidence="1">AAA+ ATPase domain-containing protein</fullName>
    </recommendedName>
</protein>
<keyword evidence="2" id="KW-0614">Plasmid</keyword>